<reference evidence="1 2" key="1">
    <citation type="journal article" date="2021" name="BMC Genomics">
        <title>Datura genome reveals duplications of psychoactive alkaloid biosynthetic genes and high mutation rate following tissue culture.</title>
        <authorList>
            <person name="Rajewski A."/>
            <person name="Carter-House D."/>
            <person name="Stajich J."/>
            <person name="Litt A."/>
        </authorList>
    </citation>
    <scope>NUCLEOTIDE SEQUENCE [LARGE SCALE GENOMIC DNA]</scope>
    <source>
        <strain evidence="1">AR-01</strain>
    </source>
</reference>
<dbReference type="EMBL" id="JACEIK010001124">
    <property type="protein sequence ID" value="MCD7466243.1"/>
    <property type="molecule type" value="Genomic_DNA"/>
</dbReference>
<dbReference type="Proteomes" id="UP000823775">
    <property type="component" value="Unassembled WGS sequence"/>
</dbReference>
<protein>
    <submittedName>
        <fullName evidence="1">Uncharacterized protein</fullName>
    </submittedName>
</protein>
<evidence type="ECO:0000313" key="2">
    <source>
        <dbReference type="Proteomes" id="UP000823775"/>
    </source>
</evidence>
<comment type="caution">
    <text evidence="1">The sequence shown here is derived from an EMBL/GenBank/DDBJ whole genome shotgun (WGS) entry which is preliminary data.</text>
</comment>
<accession>A0ABS8T545</accession>
<sequence>MLNQVLHNQEEEEATLRNMTKVVNSQLESLQNLDFHMSRVLDHDETPIIYFDEAFEGNEGDSFTYCLDFTTRSGKVLQPELGIIHDQKLCLNIELTPKEVIDEALIEKVNEELKEHDDLIDDLK</sequence>
<keyword evidence="2" id="KW-1185">Reference proteome</keyword>
<name>A0ABS8T545_DATST</name>
<gene>
    <name evidence="1" type="ORF">HAX54_002780</name>
</gene>
<evidence type="ECO:0000313" key="1">
    <source>
        <dbReference type="EMBL" id="MCD7466243.1"/>
    </source>
</evidence>
<proteinExistence type="predicted"/>
<organism evidence="1 2">
    <name type="scientific">Datura stramonium</name>
    <name type="common">Jimsonweed</name>
    <name type="synonym">Common thornapple</name>
    <dbReference type="NCBI Taxonomy" id="4076"/>
    <lineage>
        <taxon>Eukaryota</taxon>
        <taxon>Viridiplantae</taxon>
        <taxon>Streptophyta</taxon>
        <taxon>Embryophyta</taxon>
        <taxon>Tracheophyta</taxon>
        <taxon>Spermatophyta</taxon>
        <taxon>Magnoliopsida</taxon>
        <taxon>eudicotyledons</taxon>
        <taxon>Gunneridae</taxon>
        <taxon>Pentapetalae</taxon>
        <taxon>asterids</taxon>
        <taxon>lamiids</taxon>
        <taxon>Solanales</taxon>
        <taxon>Solanaceae</taxon>
        <taxon>Solanoideae</taxon>
        <taxon>Datureae</taxon>
        <taxon>Datura</taxon>
    </lineage>
</organism>